<dbReference type="Gene3D" id="3.30.420.10">
    <property type="entry name" value="Ribonuclease H-like superfamily/Ribonuclease H"/>
    <property type="match status" value="1"/>
</dbReference>
<dbReference type="Pfam" id="PF00929">
    <property type="entry name" value="RNase_T"/>
    <property type="match status" value="1"/>
</dbReference>
<dbReference type="RefSeq" id="WP_188928382.1">
    <property type="nucleotide sequence ID" value="NZ_BMJC01000001.1"/>
</dbReference>
<evidence type="ECO:0000259" key="3">
    <source>
        <dbReference type="PROSITE" id="PS50164"/>
    </source>
</evidence>
<dbReference type="GO" id="GO:0008408">
    <property type="term" value="F:3'-5' exonuclease activity"/>
    <property type="evidence" value="ECO:0007669"/>
    <property type="project" value="TreeGrafter"/>
</dbReference>
<dbReference type="InterPro" id="IPR035901">
    <property type="entry name" value="GIY-YIG_endonuc_sf"/>
</dbReference>
<dbReference type="SMART" id="SM00479">
    <property type="entry name" value="EXOIII"/>
    <property type="match status" value="1"/>
</dbReference>
<reference evidence="4" key="1">
    <citation type="journal article" date="2014" name="Int. J. Syst. Evol. Microbiol.">
        <title>Complete genome sequence of Corynebacterium casei LMG S-19264T (=DSM 44701T), isolated from a smear-ripened cheese.</title>
        <authorList>
            <consortium name="US DOE Joint Genome Institute (JGI-PGF)"/>
            <person name="Walter F."/>
            <person name="Albersmeier A."/>
            <person name="Kalinowski J."/>
            <person name="Ruckert C."/>
        </authorList>
    </citation>
    <scope>NUCLEOTIDE SEQUENCE</scope>
    <source>
        <strain evidence="4">CGMCC 1.15448</strain>
    </source>
</reference>
<accession>A0A8J2U882</accession>
<dbReference type="GO" id="GO:0006289">
    <property type="term" value="P:nucleotide-excision repair"/>
    <property type="evidence" value="ECO:0007669"/>
    <property type="project" value="InterPro"/>
</dbReference>
<gene>
    <name evidence="4" type="ORF">GCM10011511_05870</name>
</gene>
<dbReference type="InterPro" id="IPR047296">
    <property type="entry name" value="GIY-YIG_UvrC_Cho"/>
</dbReference>
<feature type="domain" description="GIY-YIG" evidence="3">
    <location>
        <begin position="196"/>
        <end position="274"/>
    </location>
</feature>
<keyword evidence="4" id="KW-0269">Exonuclease</keyword>
<dbReference type="AlphaFoldDB" id="A0A8J2U882"/>
<dbReference type="EMBL" id="BMJC01000001">
    <property type="protein sequence ID" value="GGA85667.1"/>
    <property type="molecule type" value="Genomic_DNA"/>
</dbReference>
<evidence type="ECO:0000256" key="1">
    <source>
        <dbReference type="ARBA" id="ARBA00025483"/>
    </source>
</evidence>
<organism evidence="4 5">
    <name type="scientific">Puia dinghuensis</name>
    <dbReference type="NCBI Taxonomy" id="1792502"/>
    <lineage>
        <taxon>Bacteria</taxon>
        <taxon>Pseudomonadati</taxon>
        <taxon>Bacteroidota</taxon>
        <taxon>Chitinophagia</taxon>
        <taxon>Chitinophagales</taxon>
        <taxon>Chitinophagaceae</taxon>
        <taxon>Puia</taxon>
    </lineage>
</organism>
<name>A0A8J2U882_9BACT</name>
<comment type="subunit">
    <text evidence="2">DNA polymerase III contains a core (composed of alpha, epsilon and theta chains) that associates with a tau subunit. This core dimerizes to form the POLIII' complex. PolIII' associates with the gamma complex (composed of gamma, delta, delta', psi and chi chains) and with the beta chain to form the complete DNA polymerase III complex.</text>
</comment>
<reference evidence="4" key="2">
    <citation type="submission" date="2020-09" db="EMBL/GenBank/DDBJ databases">
        <authorList>
            <person name="Sun Q."/>
            <person name="Zhou Y."/>
        </authorList>
    </citation>
    <scope>NUCLEOTIDE SEQUENCE</scope>
    <source>
        <strain evidence="4">CGMCC 1.15448</strain>
    </source>
</reference>
<protein>
    <submittedName>
        <fullName evidence="4">Exonuclease</fullName>
    </submittedName>
</protein>
<dbReference type="InterPro" id="IPR012337">
    <property type="entry name" value="RNaseH-like_sf"/>
</dbReference>
<dbReference type="GO" id="GO:0045004">
    <property type="term" value="P:DNA replication proofreading"/>
    <property type="evidence" value="ECO:0007669"/>
    <property type="project" value="TreeGrafter"/>
</dbReference>
<keyword evidence="5" id="KW-1185">Reference proteome</keyword>
<dbReference type="PROSITE" id="PS50164">
    <property type="entry name" value="GIY_YIG"/>
    <property type="match status" value="1"/>
</dbReference>
<dbReference type="CDD" id="cd10434">
    <property type="entry name" value="GIY-YIG_UvrC_Cho"/>
    <property type="match status" value="1"/>
</dbReference>
<dbReference type="FunFam" id="3.30.420.10:FF:000045">
    <property type="entry name" value="3'-5' exonuclease DinG"/>
    <property type="match status" value="1"/>
</dbReference>
<evidence type="ECO:0000313" key="4">
    <source>
        <dbReference type="EMBL" id="GGA85667.1"/>
    </source>
</evidence>
<comment type="caution">
    <text evidence="4">The sequence shown here is derived from an EMBL/GenBank/DDBJ whole genome shotgun (WGS) entry which is preliminary data.</text>
</comment>
<dbReference type="GO" id="GO:0005829">
    <property type="term" value="C:cytosol"/>
    <property type="evidence" value="ECO:0007669"/>
    <property type="project" value="TreeGrafter"/>
</dbReference>
<dbReference type="SUPFAM" id="SSF82771">
    <property type="entry name" value="GIY-YIG endonuclease"/>
    <property type="match status" value="1"/>
</dbReference>
<sequence length="458" mass="52243">MYAIVDIETTGGYAANNAITEVAIVLHDGNRELKRYETLVRPGMTIPRYVQALTGISDEMVAGAPSFDELAPIIYEWLKDAVFVAHNVNFDYSFLHSQLKDCGFHLDSRKLCTVRLSRKVFPGAPSYSLGNICQHLGISIPNRHRAGGDANATVLLFEKILQAGGLEVIRGMLKGRNKEQYLPIHLPAEQLDGLPQLPGVYYFHDQKGKVIYVGKAKNLRHRVSSHFSNNKTGKQKQEFLRNIYSISHEITGTELMAFLLECVEIKRLWPVYNRSLKRFEPSYGLYVYEDRNGYSRLILEKRKKQLQPIYTFSLLLEGQNLLRKLIREYNLCPRLCFIQKGDDTCEGIREGYCKGACEHQEPPESYNARVEEAISALLKSLPSFTLMDRGRHAEEKSCILIEKGRLYGMGYLPADTVIYDTTDLKSYLTRYPENDYMRGLIYAHAERWPSKIIKGPIG</sequence>
<dbReference type="SUPFAM" id="SSF53098">
    <property type="entry name" value="Ribonuclease H-like"/>
    <property type="match status" value="1"/>
</dbReference>
<dbReference type="PANTHER" id="PTHR30231:SF41">
    <property type="entry name" value="DNA POLYMERASE III SUBUNIT EPSILON"/>
    <property type="match status" value="1"/>
</dbReference>
<dbReference type="InterPro" id="IPR036397">
    <property type="entry name" value="RNaseH_sf"/>
</dbReference>
<dbReference type="InterPro" id="IPR013520">
    <property type="entry name" value="Ribonucl_H"/>
</dbReference>
<dbReference type="SMART" id="SM00465">
    <property type="entry name" value="GIYc"/>
    <property type="match status" value="1"/>
</dbReference>
<keyword evidence="4" id="KW-0378">Hydrolase</keyword>
<dbReference type="PANTHER" id="PTHR30231">
    <property type="entry name" value="DNA POLYMERASE III SUBUNIT EPSILON"/>
    <property type="match status" value="1"/>
</dbReference>
<evidence type="ECO:0000256" key="2">
    <source>
        <dbReference type="ARBA" id="ARBA00026073"/>
    </source>
</evidence>
<dbReference type="GO" id="GO:0003887">
    <property type="term" value="F:DNA-directed DNA polymerase activity"/>
    <property type="evidence" value="ECO:0007669"/>
    <property type="project" value="InterPro"/>
</dbReference>
<dbReference type="Pfam" id="PF01541">
    <property type="entry name" value="GIY-YIG"/>
    <property type="match status" value="1"/>
</dbReference>
<dbReference type="InterPro" id="IPR006054">
    <property type="entry name" value="DnaQ"/>
</dbReference>
<dbReference type="Proteomes" id="UP000607559">
    <property type="component" value="Unassembled WGS sequence"/>
</dbReference>
<dbReference type="InterPro" id="IPR000305">
    <property type="entry name" value="GIY-YIG_endonuc"/>
</dbReference>
<dbReference type="CDD" id="cd06127">
    <property type="entry name" value="DEDDh"/>
    <property type="match status" value="1"/>
</dbReference>
<dbReference type="NCBIfam" id="TIGR00573">
    <property type="entry name" value="dnaq"/>
    <property type="match status" value="1"/>
</dbReference>
<proteinExistence type="predicted"/>
<dbReference type="GO" id="GO:0003677">
    <property type="term" value="F:DNA binding"/>
    <property type="evidence" value="ECO:0007669"/>
    <property type="project" value="InterPro"/>
</dbReference>
<comment type="function">
    <text evidence="1">DNA polymerase III is a complex, multichain enzyme responsible for most of the replicative synthesis in bacteria. The epsilon subunit contain the editing function and is a proofreading 3'-5' exonuclease.</text>
</comment>
<evidence type="ECO:0000313" key="5">
    <source>
        <dbReference type="Proteomes" id="UP000607559"/>
    </source>
</evidence>
<dbReference type="Gene3D" id="3.40.1440.10">
    <property type="entry name" value="GIY-YIG endonuclease"/>
    <property type="match status" value="1"/>
</dbReference>
<keyword evidence="4" id="KW-0540">Nuclease</keyword>